<evidence type="ECO:0000313" key="4">
    <source>
        <dbReference type="Proteomes" id="UP000708148"/>
    </source>
</evidence>
<dbReference type="Proteomes" id="UP000708148">
    <property type="component" value="Unassembled WGS sequence"/>
</dbReference>
<reference evidence="3" key="1">
    <citation type="submission" date="2020-12" db="EMBL/GenBank/DDBJ databases">
        <authorList>
            <person name="Iha C."/>
        </authorList>
    </citation>
    <scope>NUCLEOTIDE SEQUENCE</scope>
</reference>
<gene>
    <name evidence="3" type="ORF">OSTQU699_LOCUS4450</name>
</gene>
<evidence type="ECO:0000313" key="3">
    <source>
        <dbReference type="EMBL" id="CAD7699091.1"/>
    </source>
</evidence>
<dbReference type="SUPFAM" id="SSF51197">
    <property type="entry name" value="Clavaminate synthase-like"/>
    <property type="match status" value="1"/>
</dbReference>
<sequence length="308" mass="35296">MERFTEDYVLKNLPLIVRDAARPDGGWPCVEKWSSRYLKEHVGHANIRVRAKPQQDGMFGDVGRLGEGCIHLYDFEEVNFGDFLESLDASSPAYYGARLQVQEDLPELVPDMPNFYELPWREAFGVPYKGGIIAYFGSGKQSTPLHYDPLENLIFMVQGSKTFLLFHPSDSANLYPSTTNVGTHYSLVPSHRLLSDQTDAEGFELVQNARCLRVTLRQGDMLYLPICWWHAVQGCEGSNVSLHYWFAQSRLKEDYDVYKSYLEVKFAHWVEQLETMDLPGGVMSEGRKEAKEMIEAKLKERQDFSWGS</sequence>
<accession>A0A8S1IW82</accession>
<dbReference type="PROSITE" id="PS51184">
    <property type="entry name" value="JMJC"/>
    <property type="match status" value="1"/>
</dbReference>
<dbReference type="AlphaFoldDB" id="A0A8S1IW82"/>
<dbReference type="PANTHER" id="PTHR12461">
    <property type="entry name" value="HYPOXIA-INDUCIBLE FACTOR 1 ALPHA INHIBITOR-RELATED"/>
    <property type="match status" value="1"/>
</dbReference>
<organism evidence="3 4">
    <name type="scientific">Ostreobium quekettii</name>
    <dbReference type="NCBI Taxonomy" id="121088"/>
    <lineage>
        <taxon>Eukaryota</taxon>
        <taxon>Viridiplantae</taxon>
        <taxon>Chlorophyta</taxon>
        <taxon>core chlorophytes</taxon>
        <taxon>Ulvophyceae</taxon>
        <taxon>TCBD clade</taxon>
        <taxon>Bryopsidales</taxon>
        <taxon>Ostreobineae</taxon>
        <taxon>Ostreobiaceae</taxon>
        <taxon>Ostreobium</taxon>
    </lineage>
</organism>
<keyword evidence="4" id="KW-1185">Reference proteome</keyword>
<dbReference type="EMBL" id="CAJHUC010000951">
    <property type="protein sequence ID" value="CAD7699091.1"/>
    <property type="molecule type" value="Genomic_DNA"/>
</dbReference>
<evidence type="ECO:0000259" key="2">
    <source>
        <dbReference type="PROSITE" id="PS51184"/>
    </source>
</evidence>
<dbReference type="PANTHER" id="PTHR12461:SF105">
    <property type="entry name" value="HYPOXIA-INDUCIBLE FACTOR 1-ALPHA INHIBITOR"/>
    <property type="match status" value="1"/>
</dbReference>
<comment type="similarity">
    <text evidence="1">Belongs to the JARID1 histone demethylase family.</text>
</comment>
<dbReference type="SMART" id="SM00558">
    <property type="entry name" value="JmjC"/>
    <property type="match status" value="1"/>
</dbReference>
<protein>
    <recommendedName>
        <fullName evidence="2">JmjC domain-containing protein</fullName>
    </recommendedName>
</protein>
<dbReference type="InterPro" id="IPR014710">
    <property type="entry name" value="RmlC-like_jellyroll"/>
</dbReference>
<dbReference type="InterPro" id="IPR003347">
    <property type="entry name" value="JmjC_dom"/>
</dbReference>
<name>A0A8S1IW82_9CHLO</name>
<feature type="domain" description="JmjC" evidence="2">
    <location>
        <begin position="80"/>
        <end position="261"/>
    </location>
</feature>
<dbReference type="InterPro" id="IPR041667">
    <property type="entry name" value="Cupin_8"/>
</dbReference>
<dbReference type="Pfam" id="PF13621">
    <property type="entry name" value="Cupin_8"/>
    <property type="match status" value="1"/>
</dbReference>
<proteinExistence type="inferred from homology"/>
<comment type="caution">
    <text evidence="3">The sequence shown here is derived from an EMBL/GenBank/DDBJ whole genome shotgun (WGS) entry which is preliminary data.</text>
</comment>
<evidence type="ECO:0000256" key="1">
    <source>
        <dbReference type="ARBA" id="ARBA00006801"/>
    </source>
</evidence>
<dbReference type="OrthoDB" id="415358at2759"/>
<dbReference type="Gene3D" id="2.60.120.10">
    <property type="entry name" value="Jelly Rolls"/>
    <property type="match status" value="1"/>
</dbReference>